<gene>
    <name evidence="1" type="ORF">GMARGA_LOCUS22097</name>
</gene>
<dbReference type="EMBL" id="CAJVQB010021005">
    <property type="protein sequence ID" value="CAG8795970.1"/>
    <property type="molecule type" value="Genomic_DNA"/>
</dbReference>
<feature type="non-terminal residue" evidence="1">
    <location>
        <position position="1"/>
    </location>
</feature>
<dbReference type="Proteomes" id="UP000789901">
    <property type="component" value="Unassembled WGS sequence"/>
</dbReference>
<proteinExistence type="predicted"/>
<evidence type="ECO:0000313" key="2">
    <source>
        <dbReference type="Proteomes" id="UP000789901"/>
    </source>
</evidence>
<protein>
    <submittedName>
        <fullName evidence="1">12109_t:CDS:1</fullName>
    </submittedName>
</protein>
<accession>A0ABN7VSS3</accession>
<keyword evidence="2" id="KW-1185">Reference proteome</keyword>
<reference evidence="1 2" key="1">
    <citation type="submission" date="2021-06" db="EMBL/GenBank/DDBJ databases">
        <authorList>
            <person name="Kallberg Y."/>
            <person name="Tangrot J."/>
            <person name="Rosling A."/>
        </authorList>
    </citation>
    <scope>NUCLEOTIDE SEQUENCE [LARGE SCALE GENOMIC DNA]</scope>
    <source>
        <strain evidence="1 2">120-4 pot B 10/14</strain>
    </source>
</reference>
<comment type="caution">
    <text evidence="1">The sequence shown here is derived from an EMBL/GenBank/DDBJ whole genome shotgun (WGS) entry which is preliminary data.</text>
</comment>
<organism evidence="1 2">
    <name type="scientific">Gigaspora margarita</name>
    <dbReference type="NCBI Taxonomy" id="4874"/>
    <lineage>
        <taxon>Eukaryota</taxon>
        <taxon>Fungi</taxon>
        <taxon>Fungi incertae sedis</taxon>
        <taxon>Mucoromycota</taxon>
        <taxon>Glomeromycotina</taxon>
        <taxon>Glomeromycetes</taxon>
        <taxon>Diversisporales</taxon>
        <taxon>Gigasporaceae</taxon>
        <taxon>Gigaspora</taxon>
    </lineage>
</organism>
<sequence length="275" mass="32104">CSIVKDIRSNNERKQGQEVWSMDYLSFSSEEYTPISDLFDYYYENEVQANEEYRIGSLDKTQQCKLELLLNEYKDICARSLSKLGKTQENIKKAQNKQKAHHDNKYQIETYQIGDKVMLHVTSLETSYSSKLALSFTGPYYIHEIEAPTTMGFDSYKYLEESAPEGAWTRRLNCICDNIFLDKNDQVGLLHQYYYLGECLTEPAWESVAFDWKALGITWSIAQGSYNLLGNKYITANTLYWMNKEDFKTLLEEAEKVRAEELSEFFNETFTEAQN</sequence>
<evidence type="ECO:0000313" key="1">
    <source>
        <dbReference type="EMBL" id="CAG8795970.1"/>
    </source>
</evidence>
<name>A0ABN7VSS3_GIGMA</name>